<dbReference type="Pfam" id="PF02361">
    <property type="entry name" value="CbiQ"/>
    <property type="match status" value="1"/>
</dbReference>
<evidence type="ECO:0000256" key="2">
    <source>
        <dbReference type="ARBA" id="ARBA00022692"/>
    </source>
</evidence>
<dbReference type="GO" id="GO:0005886">
    <property type="term" value="C:plasma membrane"/>
    <property type="evidence" value="ECO:0007669"/>
    <property type="project" value="UniProtKB-ARBA"/>
</dbReference>
<gene>
    <name evidence="5" type="ORF">GMD52_04930</name>
</gene>
<keyword evidence="2 5" id="KW-0812">Transmembrane</keyword>
<evidence type="ECO:0000256" key="3">
    <source>
        <dbReference type="ARBA" id="ARBA00022989"/>
    </source>
</evidence>
<evidence type="ECO:0000256" key="1">
    <source>
        <dbReference type="ARBA" id="ARBA00004141"/>
    </source>
</evidence>
<name>A0A6I3Q758_9FIRM</name>
<keyword evidence="4" id="KW-0472">Membrane</keyword>
<evidence type="ECO:0000313" key="5">
    <source>
        <dbReference type="EMBL" id="MTS50885.1"/>
    </source>
</evidence>
<dbReference type="RefSeq" id="WP_155201202.1">
    <property type="nucleotide sequence ID" value="NZ_WMZL01000006.1"/>
</dbReference>
<dbReference type="EMBL" id="WMZR01000005">
    <property type="protein sequence ID" value="MTS50885.1"/>
    <property type="molecule type" value="Genomic_DNA"/>
</dbReference>
<accession>A0A6I3Q758</accession>
<organism evidence="5 6">
    <name type="scientific">Ruthenibacterium lactatiformans</name>
    <dbReference type="NCBI Taxonomy" id="1550024"/>
    <lineage>
        <taxon>Bacteria</taxon>
        <taxon>Bacillati</taxon>
        <taxon>Bacillota</taxon>
        <taxon>Clostridia</taxon>
        <taxon>Eubacteriales</taxon>
        <taxon>Oscillospiraceae</taxon>
        <taxon>Ruthenibacterium</taxon>
    </lineage>
</organism>
<evidence type="ECO:0000256" key="4">
    <source>
        <dbReference type="ARBA" id="ARBA00023136"/>
    </source>
</evidence>
<evidence type="ECO:0000313" key="6">
    <source>
        <dbReference type="Proteomes" id="UP000449193"/>
    </source>
</evidence>
<comment type="caution">
    <text evidence="5">The sequence shown here is derived from an EMBL/GenBank/DDBJ whole genome shotgun (WGS) entry which is preliminary data.</text>
</comment>
<dbReference type="AlphaFoldDB" id="A0A6I3Q758"/>
<dbReference type="Proteomes" id="UP000449193">
    <property type="component" value="Unassembled WGS sequence"/>
</dbReference>
<comment type="subcellular location">
    <subcellularLocation>
        <location evidence="1">Membrane</location>
        <topology evidence="1">Multi-pass membrane protein</topology>
    </subcellularLocation>
</comment>
<dbReference type="InterPro" id="IPR003339">
    <property type="entry name" value="ABC/ECF_trnsptr_transmembrane"/>
</dbReference>
<keyword evidence="3" id="KW-1133">Transmembrane helix</keyword>
<protein>
    <submittedName>
        <fullName evidence="5">Energy-coupling factor transporter transmembrane protein EcfT</fullName>
    </submittedName>
</protein>
<sequence length="299" mass="33423">MLEKTDVFASYHPLVNFLYFVLVIGFSMLLMHPICLAVSLVGSILYAVYLEGRKAALFALRVALPMMLMAALINPAFSHAGITILCYLPTGNPLTLESVLYGIAAATMMVAVIFWFRCYNSVMTSDKFVYLFGKVIPALSLILSMALRFIPRFKIQFGVVAQAQRGIGNDISHGSLLQRTRSLVAVFSVMITWALENSIETADSMKSRGYGLPGRTAFSIYRFDERDKNALAWLCFCGIFIGCGIVAGGLRWRYFPSIKGVLFQPFPVAFMLVYLLLCITPVILNRREDKKWQSMRSAI</sequence>
<dbReference type="CDD" id="cd16914">
    <property type="entry name" value="EcfT"/>
    <property type="match status" value="1"/>
</dbReference>
<reference evidence="5 6" key="1">
    <citation type="journal article" date="2019" name="Nat. Med.">
        <title>A library of human gut bacterial isolates paired with longitudinal multiomics data enables mechanistic microbiome research.</title>
        <authorList>
            <person name="Poyet M."/>
            <person name="Groussin M."/>
            <person name="Gibbons S.M."/>
            <person name="Avila-Pacheco J."/>
            <person name="Jiang X."/>
            <person name="Kearney S.M."/>
            <person name="Perrotta A.R."/>
            <person name="Berdy B."/>
            <person name="Zhao S."/>
            <person name="Lieberman T.D."/>
            <person name="Swanson P.K."/>
            <person name="Smith M."/>
            <person name="Roesemann S."/>
            <person name="Alexander J.E."/>
            <person name="Rich S.A."/>
            <person name="Livny J."/>
            <person name="Vlamakis H."/>
            <person name="Clish C."/>
            <person name="Bullock K."/>
            <person name="Deik A."/>
            <person name="Scott J."/>
            <person name="Pierce K.A."/>
            <person name="Xavier R.J."/>
            <person name="Alm E.J."/>
        </authorList>
    </citation>
    <scope>NUCLEOTIDE SEQUENCE [LARGE SCALE GENOMIC DNA]</scope>
    <source>
        <strain evidence="5 6">BIOML-A7</strain>
    </source>
</reference>
<proteinExistence type="predicted"/>